<organism evidence="1 2">
    <name type="scientific">Fructobacillus papyriferae</name>
    <dbReference type="NCBI Taxonomy" id="2713171"/>
    <lineage>
        <taxon>Bacteria</taxon>
        <taxon>Bacillati</taxon>
        <taxon>Bacillota</taxon>
        <taxon>Bacilli</taxon>
        <taxon>Lactobacillales</taxon>
        <taxon>Lactobacillaceae</taxon>
        <taxon>Fructobacillus</taxon>
    </lineage>
</organism>
<name>A0ABS5QQW0_9LACO</name>
<protein>
    <recommendedName>
        <fullName evidence="3">DUF4325 domain-containing protein</fullName>
    </recommendedName>
</protein>
<evidence type="ECO:0000313" key="1">
    <source>
        <dbReference type="EMBL" id="MBS9335583.1"/>
    </source>
</evidence>
<dbReference type="RefSeq" id="WP_213820170.1">
    <property type="nucleotide sequence ID" value="NZ_JAAMFI010000004.1"/>
</dbReference>
<accession>A0ABS5QQW0</accession>
<sequence>MKTFELKFSDPALGDVMMGRETYDQQVRPKVNSQILNGELVIRFPEHITIIGDSFIRGFARPLIDVIGLDGVRSRVHFVTLRDRLTKELYVGLV</sequence>
<evidence type="ECO:0008006" key="3">
    <source>
        <dbReference type="Google" id="ProtNLM"/>
    </source>
</evidence>
<comment type="caution">
    <text evidence="1">The sequence shown here is derived from an EMBL/GenBank/DDBJ whole genome shotgun (WGS) entry which is preliminary data.</text>
</comment>
<keyword evidence="2" id="KW-1185">Reference proteome</keyword>
<reference evidence="1 2" key="1">
    <citation type="submission" date="2020-02" db="EMBL/GenBank/DDBJ databases">
        <title>Fructobacillus sp. isolated from paper mulberry of Taiwan.</title>
        <authorList>
            <person name="Lin S.-T."/>
        </authorList>
    </citation>
    <scope>NUCLEOTIDE SEQUENCE [LARGE SCALE GENOMIC DNA]</scope>
    <source>
        <strain evidence="1 2">M1-10</strain>
    </source>
</reference>
<proteinExistence type="predicted"/>
<dbReference type="EMBL" id="JAAMFI010000004">
    <property type="protein sequence ID" value="MBS9335583.1"/>
    <property type="molecule type" value="Genomic_DNA"/>
</dbReference>
<dbReference type="Proteomes" id="UP001519418">
    <property type="component" value="Unassembled WGS sequence"/>
</dbReference>
<evidence type="ECO:0000313" key="2">
    <source>
        <dbReference type="Proteomes" id="UP001519418"/>
    </source>
</evidence>
<gene>
    <name evidence="1" type="ORF">G6R27_06020</name>
</gene>